<evidence type="ECO:0000313" key="1">
    <source>
        <dbReference type="EMBL" id="MET4542395.1"/>
    </source>
</evidence>
<protein>
    <recommendedName>
        <fullName evidence="3">DUF4232 domain-containing protein</fullName>
    </recommendedName>
</protein>
<organism evidence="1 2">
    <name type="scientific">Arthrobacter bambusae</name>
    <dbReference type="NCBI Taxonomy" id="1338426"/>
    <lineage>
        <taxon>Bacteria</taxon>
        <taxon>Bacillati</taxon>
        <taxon>Actinomycetota</taxon>
        <taxon>Actinomycetes</taxon>
        <taxon>Micrococcales</taxon>
        <taxon>Micrococcaceae</taxon>
        <taxon>Arthrobacter</taxon>
    </lineage>
</organism>
<reference evidence="1 2" key="1">
    <citation type="submission" date="2024-06" db="EMBL/GenBank/DDBJ databases">
        <title>Sorghum-associated microbial communities from plants grown in Nebraska, USA.</title>
        <authorList>
            <person name="Schachtman D."/>
        </authorList>
    </citation>
    <scope>NUCLEOTIDE SEQUENCE [LARGE SCALE GENOMIC DNA]</scope>
    <source>
        <strain evidence="1 2">3552</strain>
    </source>
</reference>
<dbReference type="Proteomes" id="UP001549307">
    <property type="component" value="Unassembled WGS sequence"/>
</dbReference>
<sequence length="102" mass="11061">MLRRTDVSIDFSRLGASWETLEYTVNCPGQEACVYTPDSDTKRHAAVADNPLWIAAGTKTMEVTVYLTGSTTPLAKTTAKLEWDPPFDPSACSTSATANFVV</sequence>
<accession>A0ABV2PC90</accession>
<dbReference type="EMBL" id="JBEPSN010000013">
    <property type="protein sequence ID" value="MET4542395.1"/>
    <property type="molecule type" value="Genomic_DNA"/>
</dbReference>
<proteinExistence type="predicted"/>
<evidence type="ECO:0000313" key="2">
    <source>
        <dbReference type="Proteomes" id="UP001549307"/>
    </source>
</evidence>
<evidence type="ECO:0008006" key="3">
    <source>
        <dbReference type="Google" id="ProtNLM"/>
    </source>
</evidence>
<comment type="caution">
    <text evidence="1">The sequence shown here is derived from an EMBL/GenBank/DDBJ whole genome shotgun (WGS) entry which is preliminary data.</text>
</comment>
<keyword evidence="2" id="KW-1185">Reference proteome</keyword>
<name>A0ABV2PC90_9MICC</name>
<gene>
    <name evidence="1" type="ORF">ABIE37_004200</name>
</gene>